<dbReference type="NCBIfam" id="TIGR01683">
    <property type="entry name" value="thiS"/>
    <property type="match status" value="1"/>
</dbReference>
<reference evidence="1 2" key="1">
    <citation type="submission" date="2016-01" db="EMBL/GenBank/DDBJ databases">
        <title>The new phylogeny of the genus Mycobacterium.</title>
        <authorList>
            <person name="Tarcisio F."/>
            <person name="Conor M."/>
            <person name="Antonella G."/>
            <person name="Elisabetta G."/>
            <person name="Giulia F.S."/>
            <person name="Sara T."/>
            <person name="Anna F."/>
            <person name="Clotilde B."/>
            <person name="Roberto B."/>
            <person name="Veronica D.S."/>
            <person name="Fabio R."/>
            <person name="Monica P."/>
            <person name="Olivier J."/>
            <person name="Enrico T."/>
            <person name="Nicola S."/>
        </authorList>
    </citation>
    <scope>NUCLEOTIDE SEQUENCE [LARGE SCALE GENOMIC DNA]</scope>
    <source>
        <strain evidence="1 2">DSM 44179</strain>
    </source>
</reference>
<accession>A0A1X1RDE0</accession>
<dbReference type="RefSeq" id="WP_085096022.1">
    <property type="nucleotide sequence ID" value="NZ_AP022603.1"/>
</dbReference>
<dbReference type="Pfam" id="PF02597">
    <property type="entry name" value="ThiS"/>
    <property type="match status" value="1"/>
</dbReference>
<sequence>MKLIVNDEEMEVDDSATVAAVLDRLGVPDKGVAVAVDWAVAPRSEWDRPLTDGARVEVLTAVQGG</sequence>
<evidence type="ECO:0000313" key="1">
    <source>
        <dbReference type="EMBL" id="ORV03149.1"/>
    </source>
</evidence>
<dbReference type="OrthoDB" id="163636at2"/>
<dbReference type="AlphaFoldDB" id="A0A1X1RDE0"/>
<name>A0A1X1RDE0_MYCFA</name>
<keyword evidence="2" id="KW-1185">Reference proteome</keyword>
<dbReference type="EMBL" id="LQOJ01000039">
    <property type="protein sequence ID" value="ORV03149.1"/>
    <property type="molecule type" value="Genomic_DNA"/>
</dbReference>
<dbReference type="InterPro" id="IPR016155">
    <property type="entry name" value="Mopterin_synth/thiamin_S_b"/>
</dbReference>
<gene>
    <name evidence="1" type="ORF">AWC04_10980</name>
</gene>
<proteinExistence type="predicted"/>
<dbReference type="CDD" id="cd00565">
    <property type="entry name" value="Ubl_ThiS"/>
    <property type="match status" value="1"/>
</dbReference>
<dbReference type="InterPro" id="IPR003749">
    <property type="entry name" value="ThiS/MoaD-like"/>
</dbReference>
<dbReference type="SUPFAM" id="SSF54285">
    <property type="entry name" value="MoaD/ThiS"/>
    <property type="match status" value="1"/>
</dbReference>
<dbReference type="Proteomes" id="UP000193484">
    <property type="component" value="Unassembled WGS sequence"/>
</dbReference>
<dbReference type="InterPro" id="IPR012675">
    <property type="entry name" value="Beta-grasp_dom_sf"/>
</dbReference>
<evidence type="ECO:0000313" key="2">
    <source>
        <dbReference type="Proteomes" id="UP000193484"/>
    </source>
</evidence>
<organism evidence="1 2">
    <name type="scientific">Mycolicibacterium fallax</name>
    <name type="common">Mycobacterium fallax</name>
    <dbReference type="NCBI Taxonomy" id="1793"/>
    <lineage>
        <taxon>Bacteria</taxon>
        <taxon>Bacillati</taxon>
        <taxon>Actinomycetota</taxon>
        <taxon>Actinomycetes</taxon>
        <taxon>Mycobacteriales</taxon>
        <taxon>Mycobacteriaceae</taxon>
        <taxon>Mycolicibacterium</taxon>
    </lineage>
</organism>
<dbReference type="STRING" id="1793.AWC04_10980"/>
<dbReference type="InterPro" id="IPR010035">
    <property type="entry name" value="Thi_S"/>
</dbReference>
<dbReference type="PANTHER" id="PTHR34472:SF1">
    <property type="entry name" value="SULFUR CARRIER PROTEIN THIS"/>
    <property type="match status" value="1"/>
</dbReference>
<comment type="caution">
    <text evidence="1">The sequence shown here is derived from an EMBL/GenBank/DDBJ whole genome shotgun (WGS) entry which is preliminary data.</text>
</comment>
<protein>
    <submittedName>
        <fullName evidence="1">Thiamine biosynthesis protein ThiS</fullName>
    </submittedName>
</protein>
<dbReference type="Gene3D" id="3.10.20.30">
    <property type="match status" value="1"/>
</dbReference>
<dbReference type="PANTHER" id="PTHR34472">
    <property type="entry name" value="SULFUR CARRIER PROTEIN THIS"/>
    <property type="match status" value="1"/>
</dbReference>